<evidence type="ECO:0000256" key="2">
    <source>
        <dbReference type="ARBA" id="ARBA00023015"/>
    </source>
</evidence>
<dbReference type="InterPro" id="IPR036388">
    <property type="entry name" value="WH-like_DNA-bd_sf"/>
</dbReference>
<keyword evidence="4" id="KW-0804">Transcription</keyword>
<name>A0A367W3K0_9PROT</name>
<keyword evidence="3" id="KW-0238">DNA-binding</keyword>
<accession>A0A367W3K0</accession>
<dbReference type="PROSITE" id="PS50931">
    <property type="entry name" value="HTH_LYSR"/>
    <property type="match status" value="1"/>
</dbReference>
<dbReference type="Gene3D" id="3.40.190.10">
    <property type="entry name" value="Periplasmic binding protein-like II"/>
    <property type="match status" value="2"/>
</dbReference>
<dbReference type="InterPro" id="IPR005119">
    <property type="entry name" value="LysR_subst-bd"/>
</dbReference>
<dbReference type="GO" id="GO:0003677">
    <property type="term" value="F:DNA binding"/>
    <property type="evidence" value="ECO:0007669"/>
    <property type="project" value="UniProtKB-KW"/>
</dbReference>
<comment type="caution">
    <text evidence="6">The sequence shown here is derived from an EMBL/GenBank/DDBJ whole genome shotgun (WGS) entry which is preliminary data.</text>
</comment>
<protein>
    <submittedName>
        <fullName evidence="6">LysR family transcriptional regulator</fullName>
    </submittedName>
</protein>
<dbReference type="PRINTS" id="PR00039">
    <property type="entry name" value="HTHLYSR"/>
</dbReference>
<evidence type="ECO:0000256" key="4">
    <source>
        <dbReference type="ARBA" id="ARBA00023163"/>
    </source>
</evidence>
<dbReference type="InterPro" id="IPR000847">
    <property type="entry name" value="LysR_HTH_N"/>
</dbReference>
<dbReference type="EMBL" id="JPWF01000013">
    <property type="protein sequence ID" value="RCK33084.1"/>
    <property type="molecule type" value="Genomic_DNA"/>
</dbReference>
<comment type="similarity">
    <text evidence="1">Belongs to the LysR transcriptional regulatory family.</text>
</comment>
<dbReference type="Proteomes" id="UP000253226">
    <property type="component" value="Unassembled WGS sequence"/>
</dbReference>
<evidence type="ECO:0000256" key="1">
    <source>
        <dbReference type="ARBA" id="ARBA00009437"/>
    </source>
</evidence>
<dbReference type="AlphaFoldDB" id="A0A367W3K0"/>
<reference evidence="6 7" key="1">
    <citation type="submission" date="2014-07" db="EMBL/GenBank/DDBJ databases">
        <title>Draft genome sequence of Thalassospira profundimaris 35.</title>
        <authorList>
            <person name="Lai Q."/>
            <person name="Shao Z."/>
        </authorList>
    </citation>
    <scope>NUCLEOTIDE SEQUENCE [LARGE SCALE GENOMIC DNA]</scope>
    <source>
        <strain evidence="6 7">35</strain>
    </source>
</reference>
<dbReference type="RefSeq" id="WP_114103694.1">
    <property type="nucleotide sequence ID" value="NZ_JPWF01000013.1"/>
</dbReference>
<evidence type="ECO:0000313" key="7">
    <source>
        <dbReference type="Proteomes" id="UP000253226"/>
    </source>
</evidence>
<evidence type="ECO:0000256" key="3">
    <source>
        <dbReference type="ARBA" id="ARBA00023125"/>
    </source>
</evidence>
<keyword evidence="2" id="KW-0805">Transcription regulation</keyword>
<dbReference type="Pfam" id="PF00126">
    <property type="entry name" value="HTH_1"/>
    <property type="match status" value="1"/>
</dbReference>
<dbReference type="CDD" id="cd08414">
    <property type="entry name" value="PBP2_LTTR_aromatics_like"/>
    <property type="match status" value="1"/>
</dbReference>
<proteinExistence type="inferred from homology"/>
<evidence type="ECO:0000313" key="6">
    <source>
        <dbReference type="EMBL" id="RCK33084.1"/>
    </source>
</evidence>
<dbReference type="FunFam" id="1.10.10.10:FF:000001">
    <property type="entry name" value="LysR family transcriptional regulator"/>
    <property type="match status" value="1"/>
</dbReference>
<dbReference type="Pfam" id="PF03466">
    <property type="entry name" value="LysR_substrate"/>
    <property type="match status" value="1"/>
</dbReference>
<dbReference type="Gene3D" id="1.10.10.10">
    <property type="entry name" value="Winged helix-like DNA-binding domain superfamily/Winged helix DNA-binding domain"/>
    <property type="match status" value="1"/>
</dbReference>
<dbReference type="GO" id="GO:0003700">
    <property type="term" value="F:DNA-binding transcription factor activity"/>
    <property type="evidence" value="ECO:0007669"/>
    <property type="project" value="InterPro"/>
</dbReference>
<gene>
    <name evidence="6" type="ORF">TH19_18045</name>
</gene>
<dbReference type="PANTHER" id="PTHR30346:SF28">
    <property type="entry name" value="HTH-TYPE TRANSCRIPTIONAL REGULATOR CYNR"/>
    <property type="match status" value="1"/>
</dbReference>
<dbReference type="OrthoDB" id="9811588at2"/>
<dbReference type="InterPro" id="IPR036390">
    <property type="entry name" value="WH_DNA-bd_sf"/>
</dbReference>
<sequence>MEIRQMRYFVALAETLHFGKAAARMNMTQPPFSRQIAAIEREMKVELVVRNSRHVALTLAGQRFLDDARRVLALLDAACRDARLVSQGQIGELRLGFMMHAAHRLVPDIIRRYAQIRPNVKIVLAETTPGNIRQQLAQGELDAAITFAEPMAPEFDSISILTDQLCLIAPSGHPLALRDKIRASDLEDVDLIVAPEHIASPLYAAIMQYCQTAGFVPAIKFAPHLQHTIVRLVAAGLGVGLVPASICDDTMSEVVVRPLEFPPSFEVVLTFAQNSINPAVAALVEMFEDGGTTVADRSGA</sequence>
<feature type="domain" description="HTH lysR-type" evidence="5">
    <location>
        <begin position="1"/>
        <end position="58"/>
    </location>
</feature>
<dbReference type="PANTHER" id="PTHR30346">
    <property type="entry name" value="TRANSCRIPTIONAL DUAL REGULATOR HCAR-RELATED"/>
    <property type="match status" value="1"/>
</dbReference>
<dbReference type="SUPFAM" id="SSF46785">
    <property type="entry name" value="Winged helix' DNA-binding domain"/>
    <property type="match status" value="1"/>
</dbReference>
<evidence type="ECO:0000259" key="5">
    <source>
        <dbReference type="PROSITE" id="PS50931"/>
    </source>
</evidence>
<dbReference type="GO" id="GO:0032993">
    <property type="term" value="C:protein-DNA complex"/>
    <property type="evidence" value="ECO:0007669"/>
    <property type="project" value="TreeGrafter"/>
</dbReference>
<dbReference type="SUPFAM" id="SSF53850">
    <property type="entry name" value="Periplasmic binding protein-like II"/>
    <property type="match status" value="1"/>
</dbReference>
<organism evidence="6 7">
    <name type="scientific">Thalassospira profundimaris</name>
    <dbReference type="NCBI Taxonomy" id="502049"/>
    <lineage>
        <taxon>Bacteria</taxon>
        <taxon>Pseudomonadati</taxon>
        <taxon>Pseudomonadota</taxon>
        <taxon>Alphaproteobacteria</taxon>
        <taxon>Rhodospirillales</taxon>
        <taxon>Thalassospiraceae</taxon>
        <taxon>Thalassospira</taxon>
    </lineage>
</organism>